<keyword evidence="5 8" id="KW-0378">Hydrolase</keyword>
<organism evidence="10 11">
    <name type="scientific">Colwellia psychrerythraea</name>
    <name type="common">Vibrio psychroerythus</name>
    <dbReference type="NCBI Taxonomy" id="28229"/>
    <lineage>
        <taxon>Bacteria</taxon>
        <taxon>Pseudomonadati</taxon>
        <taxon>Pseudomonadota</taxon>
        <taxon>Gammaproteobacteria</taxon>
        <taxon>Alteromonadales</taxon>
        <taxon>Colwelliaceae</taxon>
        <taxon>Colwellia</taxon>
    </lineage>
</organism>
<dbReference type="InterPro" id="IPR014311">
    <property type="entry name" value="Guanine_deaminase"/>
</dbReference>
<dbReference type="CDD" id="cd01303">
    <property type="entry name" value="GDEase"/>
    <property type="match status" value="1"/>
</dbReference>
<protein>
    <recommendedName>
        <fullName evidence="3 7">Guanine deaminase</fullName>
        <shortName evidence="8">Guanase</shortName>
        <ecNumber evidence="3 7">3.5.4.3</ecNumber>
    </recommendedName>
    <alternativeName>
        <fullName evidence="8">Guanine aminohydrolase</fullName>
    </alternativeName>
</protein>
<dbReference type="InterPro" id="IPR011059">
    <property type="entry name" value="Metal-dep_hydrolase_composite"/>
</dbReference>
<dbReference type="PANTHER" id="PTHR11271">
    <property type="entry name" value="GUANINE DEAMINASE"/>
    <property type="match status" value="1"/>
</dbReference>
<dbReference type="InterPro" id="IPR051607">
    <property type="entry name" value="Metallo-dep_hydrolases"/>
</dbReference>
<evidence type="ECO:0000256" key="3">
    <source>
        <dbReference type="ARBA" id="ARBA00012781"/>
    </source>
</evidence>
<evidence type="ECO:0000313" key="10">
    <source>
        <dbReference type="EMBL" id="KGJ94601.1"/>
    </source>
</evidence>
<dbReference type="InterPro" id="IPR006680">
    <property type="entry name" value="Amidohydro-rel"/>
</dbReference>
<gene>
    <name evidence="10" type="ORF">ND2E_1790</name>
</gene>
<dbReference type="GO" id="GO:0008270">
    <property type="term" value="F:zinc ion binding"/>
    <property type="evidence" value="ECO:0007669"/>
    <property type="project" value="UniProtKB-UniRule"/>
</dbReference>
<comment type="caution">
    <text evidence="10">The sequence shown here is derived from an EMBL/GenBank/DDBJ whole genome shotgun (WGS) entry which is preliminary data.</text>
</comment>
<evidence type="ECO:0000256" key="4">
    <source>
        <dbReference type="ARBA" id="ARBA00022723"/>
    </source>
</evidence>
<dbReference type="FunFam" id="3.20.20.140:FF:000022">
    <property type="entry name" value="Guanine deaminase"/>
    <property type="match status" value="1"/>
</dbReference>
<dbReference type="GO" id="GO:0006147">
    <property type="term" value="P:guanine catabolic process"/>
    <property type="evidence" value="ECO:0007669"/>
    <property type="project" value="UniProtKB-UniRule"/>
</dbReference>
<evidence type="ECO:0000256" key="8">
    <source>
        <dbReference type="RuleBase" id="RU366009"/>
    </source>
</evidence>
<dbReference type="Proteomes" id="UP000029843">
    <property type="component" value="Unassembled WGS sequence"/>
</dbReference>
<dbReference type="PANTHER" id="PTHR11271:SF6">
    <property type="entry name" value="GUANINE DEAMINASE"/>
    <property type="match status" value="1"/>
</dbReference>
<dbReference type="InterPro" id="IPR032466">
    <property type="entry name" value="Metal_Hydrolase"/>
</dbReference>
<proteinExistence type="inferred from homology"/>
<evidence type="ECO:0000256" key="5">
    <source>
        <dbReference type="ARBA" id="ARBA00022801"/>
    </source>
</evidence>
<dbReference type="NCBIfam" id="TIGR02967">
    <property type="entry name" value="guan_deamin"/>
    <property type="match status" value="1"/>
</dbReference>
<evidence type="ECO:0000313" key="11">
    <source>
        <dbReference type="Proteomes" id="UP000029843"/>
    </source>
</evidence>
<comment type="cofactor">
    <cofactor evidence="8">
        <name>Zn(2+)</name>
        <dbReference type="ChEBI" id="CHEBI:29105"/>
    </cofactor>
    <text evidence="8">Binds 1 zinc ion per subunit.</text>
</comment>
<dbReference type="EMBL" id="JQED01000005">
    <property type="protein sequence ID" value="KGJ94601.1"/>
    <property type="molecule type" value="Genomic_DNA"/>
</dbReference>
<sequence length="449" mass="49702">MSNNTANTSSTSEAINKATSTGRKAYRGEVLHFLADPAKVSEEESYQYFEDGLLVINNGLVETLGNAKDVLRTLSTDVVITQYDNGLIMPGFIDTHVHYAQSEMVASYGEQLLEWLENYTFPEEKQFADMEHGKRVAEFFLSQLLDAGTTTALVFGTVHKESVEAFFTVAQQKKLRMICGKVLMNQNCPEDLSDTVESGYADSKALIEKWHNIDRLQYAVTPRFAPTCSTEQLNKAGELLKEYPGVYLHTHLSENKDEIAWVSDLFPDSDGYLDVYDKSSLLGRRSVFAHGVHLHDHECQRLSDTDSAIAFCPTSNLFLGSGCFNLKQAEAFDVNVGLGTDIGAGSSFSMLTTLNEGYKTQQLRGDKLSPYKSLYLATLGGAIALDLAGTIGNFVPGAEADFIVLDYQATPLMDVRIKRCKTLTEKLFVLSMLGDDRHVKATHIMGERV</sequence>
<dbReference type="GO" id="GO:0005829">
    <property type="term" value="C:cytosol"/>
    <property type="evidence" value="ECO:0007669"/>
    <property type="project" value="TreeGrafter"/>
</dbReference>
<reference evidence="10 11" key="1">
    <citation type="submission" date="2014-08" db="EMBL/GenBank/DDBJ databases">
        <title>Genomic and Phenotypic Diversity of Colwellia psychrerythraea strains from Disparate Marine Basins.</title>
        <authorList>
            <person name="Techtmann S.M."/>
            <person name="Stelling S.C."/>
            <person name="Utturkar S.M."/>
            <person name="Alshibli N."/>
            <person name="Harris A."/>
            <person name="Brown S.D."/>
            <person name="Hazen T.C."/>
        </authorList>
    </citation>
    <scope>NUCLEOTIDE SEQUENCE [LARGE SCALE GENOMIC DNA]</scope>
    <source>
        <strain evidence="10 11">ND2E</strain>
    </source>
</reference>
<comment type="function">
    <text evidence="8">Catalyzes the hydrolytic deamination of guanine, producing xanthine and ammonia.</text>
</comment>
<feature type="domain" description="Amidohydrolase-related" evidence="9">
    <location>
        <begin position="88"/>
        <end position="449"/>
    </location>
</feature>
<accession>A0A099KVL4</accession>
<keyword evidence="4 8" id="KW-0479">Metal-binding</keyword>
<dbReference type="PATRIC" id="fig|28229.4.peg.803"/>
<evidence type="ECO:0000259" key="9">
    <source>
        <dbReference type="Pfam" id="PF01979"/>
    </source>
</evidence>
<dbReference type="Gene3D" id="2.30.40.10">
    <property type="entry name" value="Urease, subunit C, domain 1"/>
    <property type="match status" value="1"/>
</dbReference>
<evidence type="ECO:0000256" key="6">
    <source>
        <dbReference type="ARBA" id="ARBA00022833"/>
    </source>
</evidence>
<comment type="pathway">
    <text evidence="1 8">Purine metabolism; guanine degradation; xanthine from guanine: step 1/1.</text>
</comment>
<comment type="similarity">
    <text evidence="2 8">Belongs to the metallo-dependent hydrolases superfamily. ATZ/TRZ family.</text>
</comment>
<evidence type="ECO:0000256" key="2">
    <source>
        <dbReference type="ARBA" id="ARBA00006745"/>
    </source>
</evidence>
<dbReference type="AlphaFoldDB" id="A0A099KVL4"/>
<dbReference type="SUPFAM" id="SSF51338">
    <property type="entry name" value="Composite domain of metallo-dependent hydrolases"/>
    <property type="match status" value="1"/>
</dbReference>
<comment type="catalytic activity">
    <reaction evidence="8">
        <text>guanine + H2O + H(+) = xanthine + NH4(+)</text>
        <dbReference type="Rhea" id="RHEA:14665"/>
        <dbReference type="ChEBI" id="CHEBI:15377"/>
        <dbReference type="ChEBI" id="CHEBI:15378"/>
        <dbReference type="ChEBI" id="CHEBI:16235"/>
        <dbReference type="ChEBI" id="CHEBI:17712"/>
        <dbReference type="ChEBI" id="CHEBI:28938"/>
        <dbReference type="EC" id="3.5.4.3"/>
    </reaction>
</comment>
<keyword evidence="6 8" id="KW-0862">Zinc</keyword>
<dbReference type="UniPathway" id="UPA00603">
    <property type="reaction ID" value="UER00660"/>
</dbReference>
<dbReference type="SUPFAM" id="SSF51556">
    <property type="entry name" value="Metallo-dependent hydrolases"/>
    <property type="match status" value="1"/>
</dbReference>
<name>A0A099KVL4_COLPS</name>
<dbReference type="OrthoDB" id="9787621at2"/>
<evidence type="ECO:0000256" key="7">
    <source>
        <dbReference type="NCBIfam" id="TIGR02967"/>
    </source>
</evidence>
<evidence type="ECO:0000256" key="1">
    <source>
        <dbReference type="ARBA" id="ARBA00004984"/>
    </source>
</evidence>
<dbReference type="Gene3D" id="3.20.20.140">
    <property type="entry name" value="Metal-dependent hydrolases"/>
    <property type="match status" value="1"/>
</dbReference>
<dbReference type="Pfam" id="PF01979">
    <property type="entry name" value="Amidohydro_1"/>
    <property type="match status" value="1"/>
</dbReference>
<dbReference type="EC" id="3.5.4.3" evidence="3 7"/>
<dbReference type="RefSeq" id="WP_033092534.1">
    <property type="nucleotide sequence ID" value="NZ_JQED01000005.1"/>
</dbReference>
<dbReference type="GO" id="GO:0008892">
    <property type="term" value="F:guanine deaminase activity"/>
    <property type="evidence" value="ECO:0007669"/>
    <property type="project" value="UniProtKB-UniRule"/>
</dbReference>
<dbReference type="NCBIfam" id="NF006679">
    <property type="entry name" value="PRK09228.1"/>
    <property type="match status" value="1"/>
</dbReference>